<protein>
    <recommendedName>
        <fullName evidence="4">DUF3306 domain-containing protein</fullName>
    </recommendedName>
</protein>
<evidence type="ECO:0008006" key="4">
    <source>
        <dbReference type="Google" id="ProtNLM"/>
    </source>
</evidence>
<accession>A0A0S3PWV0</accession>
<dbReference type="RefSeq" id="WP_096356566.1">
    <property type="nucleotide sequence ID" value="NZ_AP014946.1"/>
</dbReference>
<reference evidence="2 3" key="1">
    <citation type="submission" date="2015-08" db="EMBL/GenBank/DDBJ databases">
        <title>Investigation of the bacterial diversity of lava forest soil.</title>
        <authorList>
            <person name="Lee J.S."/>
        </authorList>
    </citation>
    <scope>NUCLEOTIDE SEQUENCE [LARGE SCALE GENOMIC DNA]</scope>
    <source>
        <strain evidence="2 3">GJW-30</strain>
    </source>
</reference>
<evidence type="ECO:0000313" key="3">
    <source>
        <dbReference type="Proteomes" id="UP000236884"/>
    </source>
</evidence>
<feature type="region of interest" description="Disordered" evidence="1">
    <location>
        <begin position="1"/>
        <end position="54"/>
    </location>
</feature>
<gene>
    <name evidence="2" type="ORF">GJW-30_1_02936</name>
</gene>
<dbReference type="OrthoDB" id="8100830at2"/>
<feature type="compositionally biased region" description="Polar residues" evidence="1">
    <location>
        <begin position="181"/>
        <end position="190"/>
    </location>
</feature>
<sequence>MSDDEPFLSRWSRRKLTPSEAIPDAPPVSAGTEGAPSESTSPEPPSPKDQPVDLSKLTPIESIDALTDITQFLARGVPTVLQQAALRKAWTADPAIRDFIEVAENQWDFANGAIPGFGPLEPETAVGAIDRLASYRLTPLSGTPEVESASGDASPIATKNSAPEAEAGNDEKDSGGVDIASQASDTTEPPTVSADLAAEENDAKADENEIAARRPRHGGALPS</sequence>
<evidence type="ECO:0000256" key="1">
    <source>
        <dbReference type="SAM" id="MobiDB-lite"/>
    </source>
</evidence>
<dbReference type="InterPro" id="IPR021735">
    <property type="entry name" value="DUF3306"/>
</dbReference>
<dbReference type="EMBL" id="AP014946">
    <property type="protein sequence ID" value="BAT60399.1"/>
    <property type="molecule type" value="Genomic_DNA"/>
</dbReference>
<dbReference type="AlphaFoldDB" id="A0A0S3PWV0"/>
<name>A0A0S3PWV0_9BRAD</name>
<feature type="compositionally biased region" description="Basic and acidic residues" evidence="1">
    <location>
        <begin position="201"/>
        <end position="212"/>
    </location>
</feature>
<organism evidence="2 3">
    <name type="scientific">Variibacter gotjawalensis</name>
    <dbReference type="NCBI Taxonomy" id="1333996"/>
    <lineage>
        <taxon>Bacteria</taxon>
        <taxon>Pseudomonadati</taxon>
        <taxon>Pseudomonadota</taxon>
        <taxon>Alphaproteobacteria</taxon>
        <taxon>Hyphomicrobiales</taxon>
        <taxon>Nitrobacteraceae</taxon>
        <taxon>Variibacter</taxon>
    </lineage>
</organism>
<proteinExistence type="predicted"/>
<dbReference type="KEGG" id="vgo:GJW-30_1_02936"/>
<dbReference type="Pfam" id="PF11748">
    <property type="entry name" value="DUF3306"/>
    <property type="match status" value="1"/>
</dbReference>
<dbReference type="Proteomes" id="UP000236884">
    <property type="component" value="Chromosome"/>
</dbReference>
<keyword evidence="3" id="KW-1185">Reference proteome</keyword>
<evidence type="ECO:0000313" key="2">
    <source>
        <dbReference type="EMBL" id="BAT60399.1"/>
    </source>
</evidence>
<feature type="region of interest" description="Disordered" evidence="1">
    <location>
        <begin position="141"/>
        <end position="223"/>
    </location>
</feature>